<dbReference type="EMBL" id="CU179680">
    <property type="protein sequence ID" value="CAL59107.1"/>
    <property type="molecule type" value="Genomic_DNA"/>
</dbReference>
<keyword evidence="1" id="KW-0472">Membrane</keyword>
<feature type="transmembrane region" description="Helical" evidence="1">
    <location>
        <begin position="99"/>
        <end position="122"/>
    </location>
</feature>
<dbReference type="KEGG" id="maa:MAG4090"/>
<name>A5IYJ8_MYCAP</name>
<feature type="transmembrane region" description="Helical" evidence="1">
    <location>
        <begin position="153"/>
        <end position="174"/>
    </location>
</feature>
<feature type="transmembrane region" description="Helical" evidence="1">
    <location>
        <begin position="69"/>
        <end position="87"/>
    </location>
</feature>
<gene>
    <name evidence="2" type="ordered locus">MAG4090</name>
</gene>
<dbReference type="Proteomes" id="UP000007065">
    <property type="component" value="Chromosome"/>
</dbReference>
<dbReference type="HOGENOM" id="CLU_1308992_0_0_14"/>
<organism evidence="2 3">
    <name type="scientific">Mycoplasmopsis agalactiae (strain NCTC 10123 / CIP 59.7 / PG2)</name>
    <name type="common">Mycoplasma agalactiae</name>
    <dbReference type="NCBI Taxonomy" id="347257"/>
    <lineage>
        <taxon>Bacteria</taxon>
        <taxon>Bacillati</taxon>
        <taxon>Mycoplasmatota</taxon>
        <taxon>Mycoplasmoidales</taxon>
        <taxon>Metamycoplasmataceae</taxon>
        <taxon>Mycoplasmopsis</taxon>
    </lineage>
</organism>
<reference evidence="3" key="1">
    <citation type="journal article" date="2007" name="PLoS Genet.">
        <title>Being pathogenic, plastic, and sexual while living with a nearly minimal bacterial genome.</title>
        <authorList>
            <person name="Sirand-Pugnet P."/>
            <person name="Lartigue C."/>
            <person name="Marenda M."/>
            <person name="Jacob D."/>
            <person name="Barre A."/>
            <person name="Barbe V."/>
            <person name="Schenowitz C."/>
            <person name="Mangenot S."/>
            <person name="Couloux A."/>
            <person name="Segurens B."/>
            <person name="de Daruvar A."/>
            <person name="Blanchard A."/>
            <person name="Citti C."/>
        </authorList>
    </citation>
    <scope>NUCLEOTIDE SEQUENCE [LARGE SCALE GENOMIC DNA]</scope>
    <source>
        <strain evidence="3">PG2</strain>
    </source>
</reference>
<dbReference type="RefSeq" id="WP_011949581.1">
    <property type="nucleotide sequence ID" value="NC_009497.1"/>
</dbReference>
<dbReference type="GeneID" id="93358160"/>
<proteinExistence type="predicted"/>
<accession>A5IYJ8</accession>
<evidence type="ECO:0000256" key="1">
    <source>
        <dbReference type="SAM" id="Phobius"/>
    </source>
</evidence>
<sequence>MASWSQFAILTIISVIIMFWAKFISSKLIYGLFGLVDYIVLMTVIFYYLHEPISIRITKNVRIAHSLSILWALIGAVIYGVISLLFGRMYKPIFITWNVIVSLAAVVFIFWFFKVITISFYYKLEIDLTPKEFINYYIKYTFHDKPMLKHKTWNIVVVVLSIIIPAPLQFYGVFKFRQIHLIKILKKTGEAINNYGKDEQQRNQTYYSAS</sequence>
<protein>
    <submittedName>
        <fullName evidence="2">Uncharacterized protein</fullName>
    </submittedName>
</protein>
<evidence type="ECO:0000313" key="3">
    <source>
        <dbReference type="Proteomes" id="UP000007065"/>
    </source>
</evidence>
<dbReference type="AlphaFoldDB" id="A5IYJ8"/>
<keyword evidence="1" id="KW-1133">Transmembrane helix</keyword>
<keyword evidence="1" id="KW-0812">Transmembrane</keyword>
<feature type="transmembrane region" description="Helical" evidence="1">
    <location>
        <begin position="6"/>
        <end position="21"/>
    </location>
</feature>
<dbReference type="STRING" id="347257.MAG4090"/>
<evidence type="ECO:0000313" key="2">
    <source>
        <dbReference type="EMBL" id="CAL59107.1"/>
    </source>
</evidence>
<keyword evidence="3" id="KW-1185">Reference proteome</keyword>
<feature type="transmembrane region" description="Helical" evidence="1">
    <location>
        <begin position="28"/>
        <end position="49"/>
    </location>
</feature>